<dbReference type="PROSITE" id="PS50929">
    <property type="entry name" value="ABC_TM1F"/>
    <property type="match status" value="1"/>
</dbReference>
<dbReference type="PROSITE" id="PS50893">
    <property type="entry name" value="ABC_TRANSPORTER_2"/>
    <property type="match status" value="1"/>
</dbReference>
<feature type="transmembrane region" description="Helical" evidence="9">
    <location>
        <begin position="81"/>
        <end position="98"/>
    </location>
</feature>
<dbReference type="RefSeq" id="WP_091129314.1">
    <property type="nucleotide sequence ID" value="NZ_FMVJ01000002.1"/>
</dbReference>
<dbReference type="GO" id="GO:0016887">
    <property type="term" value="F:ATP hydrolysis activity"/>
    <property type="evidence" value="ECO:0007669"/>
    <property type="project" value="InterPro"/>
</dbReference>
<dbReference type="SMART" id="SM00382">
    <property type="entry name" value="AAA"/>
    <property type="match status" value="1"/>
</dbReference>
<organism evidence="12 13">
    <name type="scientific">Microvirga guangxiensis</name>
    <dbReference type="NCBI Taxonomy" id="549386"/>
    <lineage>
        <taxon>Bacteria</taxon>
        <taxon>Pseudomonadati</taxon>
        <taxon>Pseudomonadota</taxon>
        <taxon>Alphaproteobacteria</taxon>
        <taxon>Hyphomicrobiales</taxon>
        <taxon>Methylobacteriaceae</taxon>
        <taxon>Microvirga</taxon>
    </lineage>
</organism>
<keyword evidence="3 9" id="KW-0812">Transmembrane</keyword>
<evidence type="ECO:0000256" key="1">
    <source>
        <dbReference type="ARBA" id="ARBA00004651"/>
    </source>
</evidence>
<evidence type="ECO:0000256" key="4">
    <source>
        <dbReference type="ARBA" id="ARBA00022741"/>
    </source>
</evidence>
<keyword evidence="13" id="KW-1185">Reference proteome</keyword>
<dbReference type="Gene3D" id="1.20.1560.10">
    <property type="entry name" value="ABC transporter type 1, transmembrane domain"/>
    <property type="match status" value="1"/>
</dbReference>
<evidence type="ECO:0000256" key="5">
    <source>
        <dbReference type="ARBA" id="ARBA00022840"/>
    </source>
</evidence>
<dbReference type="OrthoDB" id="9804259at2"/>
<feature type="domain" description="ABC transporter" evidence="10">
    <location>
        <begin position="362"/>
        <end position="601"/>
    </location>
</feature>
<dbReference type="AlphaFoldDB" id="A0A1G5CB86"/>
<feature type="transmembrane region" description="Helical" evidence="9">
    <location>
        <begin position="38"/>
        <end position="61"/>
    </location>
</feature>
<dbReference type="SUPFAM" id="SSF90123">
    <property type="entry name" value="ABC transporter transmembrane region"/>
    <property type="match status" value="1"/>
</dbReference>
<keyword evidence="6 9" id="KW-1133">Transmembrane helix</keyword>
<dbReference type="GO" id="GO:0015421">
    <property type="term" value="F:ABC-type oligopeptide transporter activity"/>
    <property type="evidence" value="ECO:0007669"/>
    <property type="project" value="TreeGrafter"/>
</dbReference>
<evidence type="ECO:0000259" key="11">
    <source>
        <dbReference type="PROSITE" id="PS50929"/>
    </source>
</evidence>
<feature type="transmembrane region" description="Helical" evidence="9">
    <location>
        <begin position="184"/>
        <end position="204"/>
    </location>
</feature>
<reference evidence="12 13" key="1">
    <citation type="submission" date="2016-10" db="EMBL/GenBank/DDBJ databases">
        <authorList>
            <person name="de Groot N.N."/>
        </authorList>
    </citation>
    <scope>NUCLEOTIDE SEQUENCE [LARGE SCALE GENOMIC DNA]</scope>
    <source>
        <strain evidence="12 13">CGMCC 1.7666</strain>
    </source>
</reference>
<evidence type="ECO:0000259" key="10">
    <source>
        <dbReference type="PROSITE" id="PS50893"/>
    </source>
</evidence>
<dbReference type="PANTHER" id="PTHR43394">
    <property type="entry name" value="ATP-DEPENDENT PERMEASE MDL1, MITOCHONDRIAL"/>
    <property type="match status" value="1"/>
</dbReference>
<keyword evidence="4" id="KW-0547">Nucleotide-binding</keyword>
<dbReference type="SUPFAM" id="SSF52540">
    <property type="entry name" value="P-loop containing nucleoside triphosphate hydrolases"/>
    <property type="match status" value="1"/>
</dbReference>
<name>A0A1G5CB86_9HYPH</name>
<protein>
    <submittedName>
        <fullName evidence="12">ATP-binding cassette, subfamily B, multidrug efflux pump</fullName>
    </submittedName>
</protein>
<evidence type="ECO:0000256" key="3">
    <source>
        <dbReference type="ARBA" id="ARBA00022692"/>
    </source>
</evidence>
<dbReference type="GO" id="GO:0005524">
    <property type="term" value="F:ATP binding"/>
    <property type="evidence" value="ECO:0007669"/>
    <property type="project" value="UniProtKB-KW"/>
</dbReference>
<evidence type="ECO:0000313" key="13">
    <source>
        <dbReference type="Proteomes" id="UP000199569"/>
    </source>
</evidence>
<dbReference type="PROSITE" id="PS00211">
    <property type="entry name" value="ABC_TRANSPORTER_1"/>
    <property type="match status" value="1"/>
</dbReference>
<evidence type="ECO:0000256" key="8">
    <source>
        <dbReference type="ARBA" id="ARBA00024725"/>
    </source>
</evidence>
<comment type="subcellular location">
    <subcellularLocation>
        <location evidence="1">Cell membrane</location>
        <topology evidence="1">Multi-pass membrane protein</topology>
    </subcellularLocation>
</comment>
<feature type="domain" description="ABC transmembrane type-1" evidence="11">
    <location>
        <begin position="41"/>
        <end position="328"/>
    </location>
</feature>
<keyword evidence="5 12" id="KW-0067">ATP-binding</keyword>
<dbReference type="FunFam" id="3.40.50.300:FF:000218">
    <property type="entry name" value="Multidrug ABC transporter ATP-binding protein"/>
    <property type="match status" value="1"/>
</dbReference>
<dbReference type="InterPro" id="IPR003439">
    <property type="entry name" value="ABC_transporter-like_ATP-bd"/>
</dbReference>
<dbReference type="GO" id="GO:0005886">
    <property type="term" value="C:plasma membrane"/>
    <property type="evidence" value="ECO:0007669"/>
    <property type="project" value="UniProtKB-SubCell"/>
</dbReference>
<dbReference type="PANTHER" id="PTHR43394:SF1">
    <property type="entry name" value="ATP-BINDING CASSETTE SUB-FAMILY B MEMBER 10, MITOCHONDRIAL"/>
    <property type="match status" value="1"/>
</dbReference>
<dbReference type="Pfam" id="PF00664">
    <property type="entry name" value="ABC_membrane"/>
    <property type="match status" value="1"/>
</dbReference>
<dbReference type="InterPro" id="IPR039421">
    <property type="entry name" value="Type_1_exporter"/>
</dbReference>
<dbReference type="STRING" id="549386.SAMN02927923_00511"/>
<dbReference type="Proteomes" id="UP000199569">
    <property type="component" value="Unassembled WGS sequence"/>
</dbReference>
<feature type="transmembrane region" description="Helical" evidence="9">
    <location>
        <begin position="269"/>
        <end position="290"/>
    </location>
</feature>
<evidence type="ECO:0000256" key="6">
    <source>
        <dbReference type="ARBA" id="ARBA00022989"/>
    </source>
</evidence>
<accession>A0A1G5CB86</accession>
<dbReference type="InterPro" id="IPR017871">
    <property type="entry name" value="ABC_transporter-like_CS"/>
</dbReference>
<evidence type="ECO:0000256" key="9">
    <source>
        <dbReference type="SAM" id="Phobius"/>
    </source>
</evidence>
<dbReference type="InterPro" id="IPR027417">
    <property type="entry name" value="P-loop_NTPase"/>
</dbReference>
<evidence type="ECO:0000313" key="12">
    <source>
        <dbReference type="EMBL" id="SCX99597.1"/>
    </source>
</evidence>
<sequence>MFRWLESRIDPFAPFDENKTPPGTVGGFTWHYLRPVRFWLVILFFVALAAGLFESSLYIMLGWLVDILAGSTPDRIWADHGTTLIVMAALVVLVRPVLHFAHEVVSNQVLIPQSTNMIRWRTHVYTLGHAVSYFQADFAGRLANRVMQGGGAIRSIAVTLIDTLLYVVIYAVTALGVFTSISPWLALPMGIWVLGYGLLLWFFVPRAKERSLKVADTRSQLVGRVVDSYTNILTVKLFARADEERSAVREAVGANTDAFLRSLRLNTSVTGVLSIMNSLLLAATGTLSVMLWSRGVMTSGDAAAGLALVMRILAMSGWVMHTVRDVFENIGTVQESMQTIARPHGLVDEPQAPRLRVARGEIRFEDVSFHYGKEGGVIEGLNLTIRAGEKVGLVGTSGAGKTTITSLLLRLHDVEGGRVLIDGQDISKVSQDSLRSAIAVVTQDTSLLHRSIRDNIAYGRAGASEREIIEAARLAHAHDFIMGLEDHRGRRGYDAHVGERGVKLSGGQRQRIAIARVILKNAPILVLDEATSALDSEVEAAIQESLSTLMEGKTVLAIAHRLSTIAALDRLIVLEEGRILEEGSHAELLRAGGLYARLWRRQSGGFLGAGEGNGTPEAVSF</sequence>
<comment type="function">
    <text evidence="8">Part of an ABC transporter complex. Transmembrane domains (TMD) form a pore in the inner membrane and the ATP-binding domain (NBD) is responsible for energy generation.</text>
</comment>
<comment type="similarity">
    <text evidence="2">Belongs to the ABC transporter superfamily.</text>
</comment>
<dbReference type="Pfam" id="PF00005">
    <property type="entry name" value="ABC_tran"/>
    <property type="match status" value="1"/>
</dbReference>
<gene>
    <name evidence="12" type="ORF">SAMN02927923_00511</name>
</gene>
<dbReference type="EMBL" id="FMVJ01000002">
    <property type="protein sequence ID" value="SCX99597.1"/>
    <property type="molecule type" value="Genomic_DNA"/>
</dbReference>
<dbReference type="Gene3D" id="3.40.50.300">
    <property type="entry name" value="P-loop containing nucleotide triphosphate hydrolases"/>
    <property type="match status" value="1"/>
</dbReference>
<dbReference type="InterPro" id="IPR003593">
    <property type="entry name" value="AAA+_ATPase"/>
</dbReference>
<evidence type="ECO:0000256" key="2">
    <source>
        <dbReference type="ARBA" id="ARBA00005417"/>
    </source>
</evidence>
<feature type="transmembrane region" description="Helical" evidence="9">
    <location>
        <begin position="155"/>
        <end position="178"/>
    </location>
</feature>
<keyword evidence="7 9" id="KW-0472">Membrane</keyword>
<proteinExistence type="inferred from homology"/>
<evidence type="ECO:0000256" key="7">
    <source>
        <dbReference type="ARBA" id="ARBA00023136"/>
    </source>
</evidence>
<dbReference type="InterPro" id="IPR011527">
    <property type="entry name" value="ABC1_TM_dom"/>
</dbReference>
<dbReference type="InterPro" id="IPR036640">
    <property type="entry name" value="ABC1_TM_sf"/>
</dbReference>